<accession>A0A4S1CMD4</accession>
<evidence type="ECO:0000256" key="8">
    <source>
        <dbReference type="SAM" id="SignalP"/>
    </source>
</evidence>
<evidence type="ECO:0000256" key="5">
    <source>
        <dbReference type="ARBA" id="ARBA00023143"/>
    </source>
</evidence>
<dbReference type="AlphaFoldDB" id="A0A4S1CMD4"/>
<sequence>MDRKKSAGSQIFKAAALCLPLLWLAGCAHESAEVTTPSFDQQIPAPQMNYASGSLWQASSTGLAEDVKARRRGDIVTVVISENASASKKAATGTSRDSSISAGIPKLLGLEKTPVKTWADLANLLSASNSSKFDGAGSTSRQETLQATISAKVVDVIPNGNLLIEGRRNVKVNNEDQVIVLTGTVRGRDISADNTVNSALIADARISYSGKGVISDRQKPGWLMNVLDKVWPF</sequence>
<keyword evidence="3 7" id="KW-0732">Signal</keyword>
<evidence type="ECO:0000256" key="7">
    <source>
        <dbReference type="HAMAP-Rule" id="MF_00415"/>
    </source>
</evidence>
<dbReference type="PRINTS" id="PR01008">
    <property type="entry name" value="FLGLRINGFLGH"/>
</dbReference>
<comment type="caution">
    <text evidence="9">The sequence shown here is derived from an EMBL/GenBank/DDBJ whole genome shotgun (WGS) entry which is preliminary data.</text>
</comment>
<dbReference type="Pfam" id="PF02107">
    <property type="entry name" value="FlgH"/>
    <property type="match status" value="1"/>
</dbReference>
<evidence type="ECO:0000256" key="2">
    <source>
        <dbReference type="ARBA" id="ARBA00006929"/>
    </source>
</evidence>
<organism evidence="9 10">
    <name type="scientific">Geomonas terrae</name>
    <dbReference type="NCBI Taxonomy" id="2562681"/>
    <lineage>
        <taxon>Bacteria</taxon>
        <taxon>Pseudomonadati</taxon>
        <taxon>Thermodesulfobacteriota</taxon>
        <taxon>Desulfuromonadia</taxon>
        <taxon>Geobacterales</taxon>
        <taxon>Geobacteraceae</taxon>
        <taxon>Geomonas</taxon>
    </lineage>
</organism>
<comment type="subunit">
    <text evidence="7">The basal body constitutes a major portion of the flagellar organelle and consists of four rings (L,P,S, and M) mounted on a central rod.</text>
</comment>
<dbReference type="EMBL" id="SRSC01000001">
    <property type="protein sequence ID" value="TGU74957.1"/>
    <property type="molecule type" value="Genomic_DNA"/>
</dbReference>
<dbReference type="GO" id="GO:0003774">
    <property type="term" value="F:cytoskeletal motor activity"/>
    <property type="evidence" value="ECO:0007669"/>
    <property type="project" value="InterPro"/>
</dbReference>
<keyword evidence="9" id="KW-0282">Flagellum</keyword>
<keyword evidence="7" id="KW-0449">Lipoprotein</keyword>
<comment type="similarity">
    <text evidence="2 7">Belongs to the FlgH family.</text>
</comment>
<dbReference type="Proteomes" id="UP000306416">
    <property type="component" value="Unassembled WGS sequence"/>
</dbReference>
<keyword evidence="5 7" id="KW-0975">Bacterial flagellum</keyword>
<dbReference type="GO" id="GO:0009279">
    <property type="term" value="C:cell outer membrane"/>
    <property type="evidence" value="ECO:0007669"/>
    <property type="project" value="UniProtKB-SubCell"/>
</dbReference>
<feature type="signal peptide" evidence="8">
    <location>
        <begin position="1"/>
        <end position="30"/>
    </location>
</feature>
<keyword evidence="9" id="KW-0969">Cilium</keyword>
<comment type="function">
    <text evidence="1 7">Assembles around the rod to form the L-ring and probably protects the motor/basal body from shearing forces during rotation.</text>
</comment>
<evidence type="ECO:0000313" key="9">
    <source>
        <dbReference type="EMBL" id="TGU74957.1"/>
    </source>
</evidence>
<evidence type="ECO:0000256" key="4">
    <source>
        <dbReference type="ARBA" id="ARBA00023136"/>
    </source>
</evidence>
<keyword evidence="6 7" id="KW-0998">Cell outer membrane</keyword>
<dbReference type="GO" id="GO:0009427">
    <property type="term" value="C:bacterial-type flagellum basal body, distal rod, L ring"/>
    <property type="evidence" value="ECO:0007669"/>
    <property type="project" value="InterPro"/>
</dbReference>
<evidence type="ECO:0000313" key="10">
    <source>
        <dbReference type="Proteomes" id="UP000306416"/>
    </source>
</evidence>
<proteinExistence type="inferred from homology"/>
<dbReference type="InterPro" id="IPR000527">
    <property type="entry name" value="Flag_Lring"/>
</dbReference>
<dbReference type="PROSITE" id="PS51257">
    <property type="entry name" value="PROKAR_LIPOPROTEIN"/>
    <property type="match status" value="1"/>
</dbReference>
<evidence type="ECO:0000256" key="3">
    <source>
        <dbReference type="ARBA" id="ARBA00022729"/>
    </source>
</evidence>
<evidence type="ECO:0000256" key="1">
    <source>
        <dbReference type="ARBA" id="ARBA00002591"/>
    </source>
</evidence>
<protein>
    <recommendedName>
        <fullName evidence="7">Flagellar L-ring protein</fullName>
    </recommendedName>
    <alternativeName>
        <fullName evidence="7">Basal body L-ring protein</fullName>
    </alternativeName>
</protein>
<feature type="chain" id="PRO_5021016882" description="Flagellar L-ring protein" evidence="8">
    <location>
        <begin position="31"/>
        <end position="233"/>
    </location>
</feature>
<dbReference type="GO" id="GO:0071973">
    <property type="term" value="P:bacterial-type flagellum-dependent cell motility"/>
    <property type="evidence" value="ECO:0007669"/>
    <property type="project" value="InterPro"/>
</dbReference>
<dbReference type="PANTHER" id="PTHR34933:SF1">
    <property type="entry name" value="FLAGELLAR L-RING PROTEIN"/>
    <property type="match status" value="1"/>
</dbReference>
<keyword evidence="10" id="KW-1185">Reference proteome</keyword>
<keyword evidence="4 7" id="KW-0472">Membrane</keyword>
<dbReference type="RefSeq" id="WP_135869273.1">
    <property type="nucleotide sequence ID" value="NZ_SRSC01000001.1"/>
</dbReference>
<keyword evidence="9" id="KW-0966">Cell projection</keyword>
<reference evidence="9 10" key="1">
    <citation type="submission" date="2019-04" db="EMBL/GenBank/DDBJ databases">
        <title>Geobacter oryzae sp. nov., ferric-reducing bacteria isolated from paddy soil.</title>
        <authorList>
            <person name="Xu Z."/>
            <person name="Masuda Y."/>
            <person name="Itoh H."/>
            <person name="Senoo K."/>
        </authorList>
    </citation>
    <scope>NUCLEOTIDE SEQUENCE [LARGE SCALE GENOMIC DNA]</scope>
    <source>
        <strain evidence="9 10">Red111</strain>
    </source>
</reference>
<dbReference type="PANTHER" id="PTHR34933">
    <property type="entry name" value="FLAGELLAR L-RING PROTEIN"/>
    <property type="match status" value="1"/>
</dbReference>
<gene>
    <name evidence="7" type="primary">flgH</name>
    <name evidence="9" type="ORF">E4633_05730</name>
</gene>
<comment type="subcellular location">
    <subcellularLocation>
        <location evidence="7">Cell outer membrane</location>
        <topology evidence="7">Lipid-anchor</topology>
    </subcellularLocation>
    <subcellularLocation>
        <location evidence="7">Bacterial flagellum basal body</location>
    </subcellularLocation>
</comment>
<dbReference type="HAMAP" id="MF_00415">
    <property type="entry name" value="FlgH"/>
    <property type="match status" value="1"/>
</dbReference>
<name>A0A4S1CMD4_9BACT</name>
<evidence type="ECO:0000256" key="6">
    <source>
        <dbReference type="ARBA" id="ARBA00023237"/>
    </source>
</evidence>